<dbReference type="InterPro" id="IPR052090">
    <property type="entry name" value="Cytolytic_pore-forming_toxin"/>
</dbReference>
<accession>A0AA47NWT4</accession>
<keyword evidence="1" id="KW-0175">Coiled coil</keyword>
<reference evidence="4" key="1">
    <citation type="journal article" date="2023" name="Front. Mar. Sci.">
        <title>A new Merluccius polli reference genome to investigate the effects of global change in West African waters.</title>
        <authorList>
            <person name="Mateo J.L."/>
            <person name="Blanco-Fernandez C."/>
            <person name="Garcia-Vazquez E."/>
            <person name="Machado-Schiaffino G."/>
        </authorList>
    </citation>
    <scope>NUCLEOTIDE SEQUENCE</scope>
    <source>
        <strain evidence="4">C29</strain>
        <tissue evidence="4">Fin</tissue>
    </source>
</reference>
<feature type="domain" description="SNTX thioredoxin-like" evidence="2">
    <location>
        <begin position="188"/>
        <end position="252"/>
    </location>
</feature>
<dbReference type="Proteomes" id="UP001174136">
    <property type="component" value="Unassembled WGS sequence"/>
</dbReference>
<keyword evidence="5" id="KW-1185">Reference proteome</keyword>
<evidence type="ECO:0000259" key="2">
    <source>
        <dbReference type="Pfam" id="PF18078"/>
    </source>
</evidence>
<dbReference type="EMBL" id="JAOPHQ010003768">
    <property type="protein sequence ID" value="KAK0141651.1"/>
    <property type="molecule type" value="Genomic_DNA"/>
</dbReference>
<proteinExistence type="predicted"/>
<feature type="domain" description="Stonustoxin-like helical" evidence="3">
    <location>
        <begin position="101"/>
        <end position="162"/>
    </location>
</feature>
<gene>
    <name evidence="4" type="primary">STXA_7</name>
    <name evidence="4" type="ORF">N1851_020697</name>
</gene>
<dbReference type="InterPro" id="IPR040581">
    <property type="entry name" value="Thioredoxin_11"/>
</dbReference>
<dbReference type="Pfam" id="PF18078">
    <property type="entry name" value="Thioredoxin_11"/>
    <property type="match status" value="1"/>
</dbReference>
<dbReference type="Pfam" id="PF21109">
    <property type="entry name" value="Stonustoxin_helical"/>
    <property type="match status" value="1"/>
</dbReference>
<evidence type="ECO:0000313" key="5">
    <source>
        <dbReference type="Proteomes" id="UP001174136"/>
    </source>
</evidence>
<sequence>MIKKIPTFKIEGQGSLQMRDKDIANVDKFSCKFHGDFNLEKHPVSFQEAIEVYQSLPKLLGTNGENAVPQKVWLLPLKSLDSAAAQLVRQISERLIRDAQNVLEDLSELQRRCNDVEKCKTTQQFPQINKKVKAFKEQVSQYKLEFQKIMARKLPLIRGGSNDLYEWMQCKETEIQIISSLIDKMVNMTIVSSRITLRHEIHSGDVRHTVCFVFTSLENPELYLSALSNYLDETTKPDNMPCVYNVENEQWFL</sequence>
<dbReference type="PANTHER" id="PTHR31594">
    <property type="entry name" value="AIG1-TYPE G DOMAIN-CONTAINING PROTEIN"/>
    <property type="match status" value="1"/>
</dbReference>
<evidence type="ECO:0000259" key="3">
    <source>
        <dbReference type="Pfam" id="PF21109"/>
    </source>
</evidence>
<name>A0AA47NWT4_MERPO</name>
<dbReference type="InterPro" id="IPR048997">
    <property type="entry name" value="Stonustoxin-like_helical"/>
</dbReference>
<dbReference type="AlphaFoldDB" id="A0AA47NWT4"/>
<feature type="coiled-coil region" evidence="1">
    <location>
        <begin position="89"/>
        <end position="119"/>
    </location>
</feature>
<comment type="caution">
    <text evidence="4">The sequence shown here is derived from an EMBL/GenBank/DDBJ whole genome shotgun (WGS) entry which is preliminary data.</text>
</comment>
<dbReference type="PANTHER" id="PTHR31594:SF14">
    <property type="entry name" value="FIBRONECTIN TYPE-III DOMAIN-CONTAINING PROTEIN"/>
    <property type="match status" value="1"/>
</dbReference>
<evidence type="ECO:0000313" key="4">
    <source>
        <dbReference type="EMBL" id="KAK0141651.1"/>
    </source>
</evidence>
<organism evidence="4 5">
    <name type="scientific">Merluccius polli</name>
    <name type="common">Benguela hake</name>
    <name type="synonym">Merluccius cadenati</name>
    <dbReference type="NCBI Taxonomy" id="89951"/>
    <lineage>
        <taxon>Eukaryota</taxon>
        <taxon>Metazoa</taxon>
        <taxon>Chordata</taxon>
        <taxon>Craniata</taxon>
        <taxon>Vertebrata</taxon>
        <taxon>Euteleostomi</taxon>
        <taxon>Actinopterygii</taxon>
        <taxon>Neopterygii</taxon>
        <taxon>Teleostei</taxon>
        <taxon>Neoteleostei</taxon>
        <taxon>Acanthomorphata</taxon>
        <taxon>Zeiogadaria</taxon>
        <taxon>Gadariae</taxon>
        <taxon>Gadiformes</taxon>
        <taxon>Gadoidei</taxon>
        <taxon>Merlucciidae</taxon>
        <taxon>Merluccius</taxon>
    </lineage>
</organism>
<protein>
    <submittedName>
        <fullName evidence="4">Stonustoxin subunit alpha</fullName>
    </submittedName>
</protein>
<evidence type="ECO:0000256" key="1">
    <source>
        <dbReference type="SAM" id="Coils"/>
    </source>
</evidence>